<dbReference type="EMBL" id="HBHL01013132">
    <property type="protein sequence ID" value="CAD9719771.1"/>
    <property type="molecule type" value="Transcribed_RNA"/>
</dbReference>
<dbReference type="InterPro" id="IPR015943">
    <property type="entry name" value="WD40/YVTN_repeat-like_dom_sf"/>
</dbReference>
<evidence type="ECO:0000313" key="3">
    <source>
        <dbReference type="Proteomes" id="UP000316726"/>
    </source>
</evidence>
<keyword evidence="3" id="KW-1185">Reference proteome</keyword>
<name>A0A5B8MY63_9CHLO</name>
<evidence type="ECO:0008006" key="4">
    <source>
        <dbReference type="Google" id="ProtNLM"/>
    </source>
</evidence>
<protein>
    <recommendedName>
        <fullName evidence="4">WD40 repeat domain-containing protein</fullName>
    </recommendedName>
</protein>
<dbReference type="Gene3D" id="2.130.10.10">
    <property type="entry name" value="YVTN repeat-like/Quinoprotein amine dehydrogenase"/>
    <property type="match status" value="1"/>
</dbReference>
<sequence length="380" mass="40154">MAGLDHFTRRSLVETDSSSGVERVLSGSAGSYWAASRCALSKQGKTEAGRAYFAVGNGVYGLLLEQSGREVKGDKFVVGKEDVVLPFQAPQPVKVSPLTAFAHRFEVQSVTCWGGEGESETEFVASVDSAGCLCVCEFRQEGGRASGTGGASAGATLCPERSYQAKPTSATTMEVGWSGVSLGMKQPTKAVVARHFAKDLTLFDGDLLIRSVNTLQNPTAIELLGEEGVYAVAERSKIGIYDFRAGERQGMMHCLPVNGGIVTCLAIGGSLVASGIGRTAAIWDVRKWRTNKGRTELARVRGLRSECCGARFLEAKQQQLCITGINGEVKVTDGEGKKDTFNLKGDSRWIGVGSTGGTFAGLTASGGLYSFSVSQDALFA</sequence>
<dbReference type="PANTHER" id="PTHR47467:SF1">
    <property type="entry name" value="WD40 REPEAT-CONTAINING PROTEIN"/>
    <property type="match status" value="1"/>
</dbReference>
<dbReference type="OrthoDB" id="534245at2759"/>
<dbReference type="STRING" id="1764295.A0A5B8MY63"/>
<dbReference type="Proteomes" id="UP000316726">
    <property type="component" value="Chromosome 13"/>
</dbReference>
<dbReference type="SUPFAM" id="SSF50978">
    <property type="entry name" value="WD40 repeat-like"/>
    <property type="match status" value="1"/>
</dbReference>
<gene>
    <name evidence="2" type="ORF">A3770_13p69780</name>
    <name evidence="1" type="ORF">CPRI1469_LOCUS8637</name>
</gene>
<proteinExistence type="predicted"/>
<dbReference type="PANTHER" id="PTHR47467">
    <property type="entry name" value="OS01G0867200 PROTEIN"/>
    <property type="match status" value="1"/>
</dbReference>
<organism evidence="2 3">
    <name type="scientific">Chloropicon primus</name>
    <dbReference type="NCBI Taxonomy" id="1764295"/>
    <lineage>
        <taxon>Eukaryota</taxon>
        <taxon>Viridiplantae</taxon>
        <taxon>Chlorophyta</taxon>
        <taxon>Chloropicophyceae</taxon>
        <taxon>Chloropicales</taxon>
        <taxon>Chloropicaceae</taxon>
        <taxon>Chloropicon</taxon>
    </lineage>
</organism>
<dbReference type="EMBL" id="CP031046">
    <property type="protein sequence ID" value="QDZ24460.1"/>
    <property type="molecule type" value="Genomic_DNA"/>
</dbReference>
<evidence type="ECO:0000313" key="1">
    <source>
        <dbReference type="EMBL" id="CAD9719771.1"/>
    </source>
</evidence>
<evidence type="ECO:0000313" key="2">
    <source>
        <dbReference type="EMBL" id="QDZ24460.1"/>
    </source>
</evidence>
<reference evidence="2 3" key="1">
    <citation type="submission" date="2018-07" db="EMBL/GenBank/DDBJ databases">
        <title>The complete nuclear genome of the prasinophyte Chloropicon primus (CCMP1205).</title>
        <authorList>
            <person name="Pombert J.-F."/>
            <person name="Otis C."/>
            <person name="Turmel M."/>
            <person name="Lemieux C."/>
        </authorList>
    </citation>
    <scope>NUCLEOTIDE SEQUENCE [LARGE SCALE GENOMIC DNA]</scope>
    <source>
        <strain evidence="2 3">CCMP1205</strain>
    </source>
</reference>
<dbReference type="AlphaFoldDB" id="A0A5B8MY63"/>
<reference evidence="1" key="2">
    <citation type="submission" date="2021-01" db="EMBL/GenBank/DDBJ databases">
        <authorList>
            <person name="Corre E."/>
            <person name="Pelletier E."/>
            <person name="Niang G."/>
            <person name="Scheremetjew M."/>
            <person name="Finn R."/>
            <person name="Kale V."/>
            <person name="Holt S."/>
            <person name="Cochrane G."/>
            <person name="Meng A."/>
            <person name="Brown T."/>
            <person name="Cohen L."/>
        </authorList>
    </citation>
    <scope>NUCLEOTIDE SEQUENCE</scope>
    <source>
        <strain evidence="1">CCMP1205</strain>
    </source>
</reference>
<accession>A0A5B8MY63</accession>
<dbReference type="InterPro" id="IPR036322">
    <property type="entry name" value="WD40_repeat_dom_sf"/>
</dbReference>